<name>A0A382FZL3_9ZZZZ</name>
<organism evidence="1">
    <name type="scientific">marine metagenome</name>
    <dbReference type="NCBI Taxonomy" id="408172"/>
    <lineage>
        <taxon>unclassified sequences</taxon>
        <taxon>metagenomes</taxon>
        <taxon>ecological metagenomes</taxon>
    </lineage>
</organism>
<dbReference type="EMBL" id="UINC01052736">
    <property type="protein sequence ID" value="SVB68410.1"/>
    <property type="molecule type" value="Genomic_DNA"/>
</dbReference>
<proteinExistence type="predicted"/>
<gene>
    <name evidence="1" type="ORF">METZ01_LOCUS221264</name>
</gene>
<protein>
    <submittedName>
        <fullName evidence="1">Uncharacterized protein</fullName>
    </submittedName>
</protein>
<sequence>VEFDNMDSRSTIGRVTFPGQIGYSG</sequence>
<feature type="non-terminal residue" evidence="1">
    <location>
        <position position="1"/>
    </location>
</feature>
<accession>A0A382FZL3</accession>
<evidence type="ECO:0000313" key="1">
    <source>
        <dbReference type="EMBL" id="SVB68410.1"/>
    </source>
</evidence>
<reference evidence="1" key="1">
    <citation type="submission" date="2018-05" db="EMBL/GenBank/DDBJ databases">
        <authorList>
            <person name="Lanie J.A."/>
            <person name="Ng W.-L."/>
            <person name="Kazmierczak K.M."/>
            <person name="Andrzejewski T.M."/>
            <person name="Davidsen T.M."/>
            <person name="Wayne K.J."/>
            <person name="Tettelin H."/>
            <person name="Glass J.I."/>
            <person name="Rusch D."/>
            <person name="Podicherti R."/>
            <person name="Tsui H.-C.T."/>
            <person name="Winkler M.E."/>
        </authorList>
    </citation>
    <scope>NUCLEOTIDE SEQUENCE</scope>
</reference>
<dbReference type="AlphaFoldDB" id="A0A382FZL3"/>